<keyword evidence="1" id="KW-0812">Transmembrane</keyword>
<dbReference type="EMBL" id="JAOUSE010000040">
    <property type="protein sequence ID" value="MCU9595128.1"/>
    <property type="molecule type" value="Genomic_DNA"/>
</dbReference>
<dbReference type="Proteomes" id="UP001208656">
    <property type="component" value="Unassembled WGS sequence"/>
</dbReference>
<evidence type="ECO:0000256" key="1">
    <source>
        <dbReference type="SAM" id="Phobius"/>
    </source>
</evidence>
<keyword evidence="1" id="KW-0472">Membrane</keyword>
<accession>A0ABT2WHG6</accession>
<protein>
    <submittedName>
        <fullName evidence="2">Uncharacterized protein</fullName>
    </submittedName>
</protein>
<feature type="transmembrane region" description="Helical" evidence="1">
    <location>
        <begin position="6"/>
        <end position="23"/>
    </location>
</feature>
<comment type="caution">
    <text evidence="2">The sequence shown here is derived from an EMBL/GenBank/DDBJ whole genome shotgun (WGS) entry which is preliminary data.</text>
</comment>
<keyword evidence="3" id="KW-1185">Reference proteome</keyword>
<name>A0ABT2WHG6_9BACI</name>
<keyword evidence="1" id="KW-1133">Transmembrane helix</keyword>
<gene>
    <name evidence="2" type="ORF">OEV82_11835</name>
</gene>
<evidence type="ECO:0000313" key="3">
    <source>
        <dbReference type="Proteomes" id="UP001208656"/>
    </source>
</evidence>
<evidence type="ECO:0000313" key="2">
    <source>
        <dbReference type="EMBL" id="MCU9595128.1"/>
    </source>
</evidence>
<reference evidence="2 3" key="1">
    <citation type="submission" date="2022-10" db="EMBL/GenBank/DDBJ databases">
        <title>Description of Fervidibacillus gen. nov. in the family Fervidibacillaceae fam. nov. with two species, Fervidibacillus albus sp. nov., and Fervidibacillus halotolerans sp. nov., isolated from tidal flat sediments.</title>
        <authorList>
            <person name="Kwon K.K."/>
            <person name="Yang S.-H."/>
        </authorList>
    </citation>
    <scope>NUCLEOTIDE SEQUENCE [LARGE SCALE GENOMIC DNA]</scope>
    <source>
        <strain evidence="2 3">DSM 23332</strain>
    </source>
</reference>
<proteinExistence type="predicted"/>
<sequence>MNTLILIMIVFAVLLIIVSFIIPDHSKQVKNDLDQLSIQLYQETYQIKKRLKVLEEELLLPNSNASDDHASSKKVNPIIVNQVRLLKQQGLTVEQIAKQSALTTDEVNKILKDEGWDKNE</sequence>
<dbReference type="RefSeq" id="WP_173661828.1">
    <property type="nucleotide sequence ID" value="NZ_JAOUSE010000040.1"/>
</dbReference>
<organism evidence="2 3">
    <name type="scientific">Pallidibacillus thermolactis</name>
    <dbReference type="NCBI Taxonomy" id="251051"/>
    <lineage>
        <taxon>Bacteria</taxon>
        <taxon>Bacillati</taxon>
        <taxon>Bacillota</taxon>
        <taxon>Bacilli</taxon>
        <taxon>Bacillales</taxon>
        <taxon>Bacillaceae</taxon>
        <taxon>Pallidibacillus</taxon>
    </lineage>
</organism>